<dbReference type="GO" id="GO:0006367">
    <property type="term" value="P:transcription initiation at RNA polymerase II promoter"/>
    <property type="evidence" value="ECO:0007669"/>
    <property type="project" value="InterPro"/>
</dbReference>
<evidence type="ECO:0000256" key="2">
    <source>
        <dbReference type="ARBA" id="ARBA00023163"/>
    </source>
</evidence>
<comment type="caution">
    <text evidence="5">The sequence shown here is derived from an EMBL/GenBank/DDBJ whole genome shotgun (WGS) entry which is preliminary data.</text>
</comment>
<dbReference type="SMART" id="SM00531">
    <property type="entry name" value="TFIIE"/>
    <property type="match status" value="1"/>
</dbReference>
<feature type="compositionally biased region" description="Polar residues" evidence="3">
    <location>
        <begin position="390"/>
        <end position="403"/>
    </location>
</feature>
<dbReference type="GO" id="GO:0005673">
    <property type="term" value="C:transcription factor TFIIE complex"/>
    <property type="evidence" value="ECO:0007669"/>
    <property type="project" value="TreeGrafter"/>
</dbReference>
<dbReference type="InterPro" id="IPR039997">
    <property type="entry name" value="TFE"/>
</dbReference>
<evidence type="ECO:0000313" key="6">
    <source>
        <dbReference type="Proteomes" id="UP000053317"/>
    </source>
</evidence>
<feature type="compositionally biased region" description="Acidic residues" evidence="3">
    <location>
        <begin position="343"/>
        <end position="361"/>
    </location>
</feature>
<dbReference type="Pfam" id="PF02002">
    <property type="entry name" value="TFIIE_alpha"/>
    <property type="match status" value="1"/>
</dbReference>
<feature type="region of interest" description="Disordered" evidence="3">
    <location>
        <begin position="282"/>
        <end position="315"/>
    </location>
</feature>
<evidence type="ECO:0000313" key="5">
    <source>
        <dbReference type="EMBL" id="KKY17500.1"/>
    </source>
</evidence>
<protein>
    <submittedName>
        <fullName evidence="5">Putative transcription factor tfiie complex alpha</fullName>
    </submittedName>
</protein>
<gene>
    <name evidence="5" type="ORF">UCRPC4_g05515</name>
</gene>
<dbReference type="AlphaFoldDB" id="A0A0G2GKR7"/>
<evidence type="ECO:0000259" key="4">
    <source>
        <dbReference type="PROSITE" id="PS51344"/>
    </source>
</evidence>
<keyword evidence="6" id="KW-1185">Reference proteome</keyword>
<dbReference type="PANTHER" id="PTHR13097">
    <property type="entry name" value="TRANSCRIPTION INITIATION FACTOR IIE, ALPHA SUBUNIT"/>
    <property type="match status" value="1"/>
</dbReference>
<dbReference type="InterPro" id="IPR002853">
    <property type="entry name" value="TFIIE_asu"/>
</dbReference>
<keyword evidence="1" id="KW-0805">Transcription regulation</keyword>
<keyword evidence="2" id="KW-0804">Transcription</keyword>
<feature type="domain" description="HTH TFE/IIEalpha-type" evidence="4">
    <location>
        <begin position="4"/>
        <end position="95"/>
    </location>
</feature>
<feature type="region of interest" description="Disordered" evidence="3">
    <location>
        <begin position="327"/>
        <end position="442"/>
    </location>
</feature>
<feature type="compositionally biased region" description="Acidic residues" evidence="3">
    <location>
        <begin position="427"/>
        <end position="442"/>
    </location>
</feature>
<name>A0A0G2GKR7_PHACM</name>
<reference evidence="5 6" key="2">
    <citation type="submission" date="2015-05" db="EMBL/GenBank/DDBJ databases">
        <authorList>
            <person name="Morales-Cruz A."/>
            <person name="Amrine K.C."/>
            <person name="Cantu D."/>
        </authorList>
    </citation>
    <scope>NUCLEOTIDE SEQUENCE [LARGE SCALE GENOMIC DNA]</scope>
    <source>
        <strain evidence="5">UCRPC4</strain>
    </source>
</reference>
<evidence type="ECO:0000256" key="3">
    <source>
        <dbReference type="SAM" id="MobiDB-lite"/>
    </source>
</evidence>
<proteinExistence type="predicted"/>
<dbReference type="OrthoDB" id="361102at2759"/>
<dbReference type="Proteomes" id="UP000053317">
    <property type="component" value="Unassembled WGS sequence"/>
</dbReference>
<dbReference type="EMBL" id="LCWF01000144">
    <property type="protein sequence ID" value="KKY17500.1"/>
    <property type="molecule type" value="Genomic_DNA"/>
</dbReference>
<dbReference type="InterPro" id="IPR017919">
    <property type="entry name" value="TFIIE/TFIIEa_HTH"/>
</dbReference>
<dbReference type="PROSITE" id="PS51344">
    <property type="entry name" value="HTH_TFE_IIE"/>
    <property type="match status" value="1"/>
</dbReference>
<reference evidence="5 6" key="1">
    <citation type="submission" date="2015-05" db="EMBL/GenBank/DDBJ databases">
        <title>Distinctive expansion of gene families associated with plant cell wall degradation and secondary metabolism in the genomes of grapevine trunk pathogens.</title>
        <authorList>
            <person name="Lawrence D.P."/>
            <person name="Travadon R."/>
            <person name="Rolshausen P.E."/>
            <person name="Baumgartner K."/>
        </authorList>
    </citation>
    <scope>NUCLEOTIDE SEQUENCE [LARGE SCALE GENOMIC DNA]</scope>
    <source>
        <strain evidence="5">UCRPC4</strain>
    </source>
</reference>
<sequence>MDVAQALIRMTVRSFFTVKHSLIIDALIIHSVLTTDDFTFLLGQQTKDVRKLLHPLKQARLLSTQSRQESRDGYQKAYSREYYYIPLHPAIDAIKYKVWKLQNKVQELYKPNEERKEWKCNRCGSEWTELEVLDSVGPHGFECHKCHGPLDRAANAQGDANTMAGHEKQALLQKQIARLVKLMQQIDSQEIPENDFESAWERKKDVPREEGIGTRRAMIPVGKGHGFGRSGPRVEQTDTNKFIINLSNAEELNETERREAEQKKATLLAQNQLPIWHRESAIGMGGNSEPGESTTNGFIKADPVSAEEKPKIDSMDDEMAAVYAEMERERQRNAERAAMAAQDAEDDEDDEDDDDDEDFEDVPSTGIGTPLPSSQGATNGVKRERDTGQGLESGSSTTVNTPAADTPNAKRVKMQSTTTSSSAAVEKEEDSDEDEEDFEDAM</sequence>
<dbReference type="InterPro" id="IPR024550">
    <property type="entry name" value="TFIIEa/SarR/Rpc3_HTH_dom"/>
</dbReference>
<accession>A0A0G2GKR7</accession>
<evidence type="ECO:0000256" key="1">
    <source>
        <dbReference type="ARBA" id="ARBA00023015"/>
    </source>
</evidence>
<dbReference type="PANTHER" id="PTHR13097:SF7">
    <property type="entry name" value="GENERAL TRANSCRIPTION FACTOR IIE SUBUNIT 1"/>
    <property type="match status" value="1"/>
</dbReference>
<organism evidence="5 6">
    <name type="scientific">Phaeomoniella chlamydospora</name>
    <name type="common">Phaeoacremonium chlamydosporum</name>
    <dbReference type="NCBI Taxonomy" id="158046"/>
    <lineage>
        <taxon>Eukaryota</taxon>
        <taxon>Fungi</taxon>
        <taxon>Dikarya</taxon>
        <taxon>Ascomycota</taxon>
        <taxon>Pezizomycotina</taxon>
        <taxon>Eurotiomycetes</taxon>
        <taxon>Chaetothyriomycetidae</taxon>
        <taxon>Phaeomoniellales</taxon>
        <taxon>Phaeomoniellaceae</taxon>
        <taxon>Phaeomoniella</taxon>
    </lineage>
</organism>